<evidence type="ECO:0000313" key="7">
    <source>
        <dbReference type="Proteomes" id="UP000015525"/>
    </source>
</evidence>
<feature type="active site" description="Nucleophile" evidence="4">
    <location>
        <position position="43"/>
    </location>
</feature>
<keyword evidence="7" id="KW-1185">Reference proteome</keyword>
<dbReference type="Pfam" id="PF12536">
    <property type="entry name" value="DUF3734"/>
    <property type="match status" value="1"/>
</dbReference>
<dbReference type="InterPro" id="IPR021095">
    <property type="entry name" value="DUF3734"/>
</dbReference>
<dbReference type="GO" id="GO:0016787">
    <property type="term" value="F:hydrolase activity"/>
    <property type="evidence" value="ECO:0007669"/>
    <property type="project" value="UniProtKB-UniRule"/>
</dbReference>
<dbReference type="AlphaFoldDB" id="T0IPV2"/>
<evidence type="ECO:0000313" key="6">
    <source>
        <dbReference type="EMBL" id="EQB13815.1"/>
    </source>
</evidence>
<comment type="caution">
    <text evidence="4">Lacks conserved residue(s) required for the propagation of feature annotation.</text>
</comment>
<evidence type="ECO:0000259" key="5">
    <source>
        <dbReference type="PROSITE" id="PS51635"/>
    </source>
</evidence>
<dbReference type="InterPro" id="IPR050301">
    <property type="entry name" value="NTE"/>
</dbReference>
<dbReference type="Proteomes" id="UP000015525">
    <property type="component" value="Unassembled WGS sequence"/>
</dbReference>
<feature type="domain" description="PNPLA" evidence="5">
    <location>
        <begin position="10"/>
        <end position="213"/>
    </location>
</feature>
<dbReference type="RefSeq" id="WP_021236788.1">
    <property type="nucleotide sequence ID" value="NZ_ATHO01000014.1"/>
</dbReference>
<evidence type="ECO:0000256" key="1">
    <source>
        <dbReference type="ARBA" id="ARBA00022801"/>
    </source>
</evidence>
<comment type="caution">
    <text evidence="6">The sequence shown here is derived from an EMBL/GenBank/DDBJ whole genome shotgun (WGS) entry which is preliminary data.</text>
</comment>
<reference evidence="6 7" key="1">
    <citation type="journal article" date="2013" name="Genome Announc.">
        <title>Draft Genome Sequence of Sphingobium quisquiliarum Strain P25T, a Novel Hexachlorocyclohexane (HCH)-Degrading Bacterium Isolated from an HCH Dumpsite.</title>
        <authorList>
            <person name="Kumar Singh A."/>
            <person name="Sangwan N."/>
            <person name="Sharma A."/>
            <person name="Gupta V."/>
            <person name="Khurana J.P."/>
            <person name="Lal R."/>
        </authorList>
    </citation>
    <scope>NUCLEOTIDE SEQUENCE [LARGE SCALE GENOMIC DNA]</scope>
    <source>
        <strain evidence="6 7">P25</strain>
    </source>
</reference>
<dbReference type="PANTHER" id="PTHR14226:SF57">
    <property type="entry name" value="BLR7027 PROTEIN"/>
    <property type="match status" value="1"/>
</dbReference>
<keyword evidence="3 4" id="KW-0443">Lipid metabolism</keyword>
<dbReference type="PANTHER" id="PTHR14226">
    <property type="entry name" value="NEUROPATHY TARGET ESTERASE/SWISS CHEESE D.MELANOGASTER"/>
    <property type="match status" value="1"/>
</dbReference>
<evidence type="ECO:0000256" key="2">
    <source>
        <dbReference type="ARBA" id="ARBA00022963"/>
    </source>
</evidence>
<evidence type="ECO:0000256" key="4">
    <source>
        <dbReference type="PROSITE-ProRule" id="PRU01161"/>
    </source>
</evidence>
<feature type="short sequence motif" description="GXSXG" evidence="4">
    <location>
        <begin position="41"/>
        <end position="45"/>
    </location>
</feature>
<dbReference type="GO" id="GO:0016042">
    <property type="term" value="P:lipid catabolic process"/>
    <property type="evidence" value="ECO:0007669"/>
    <property type="project" value="UniProtKB-UniRule"/>
</dbReference>
<dbReference type="SUPFAM" id="SSF52151">
    <property type="entry name" value="FabD/lysophospholipase-like"/>
    <property type="match status" value="1"/>
</dbReference>
<dbReference type="EMBL" id="ATHO01000014">
    <property type="protein sequence ID" value="EQB13815.1"/>
    <property type="molecule type" value="Genomic_DNA"/>
</dbReference>
<name>T0IPV2_9SPHN</name>
<feature type="active site" description="Proton acceptor" evidence="4">
    <location>
        <position position="200"/>
    </location>
</feature>
<sequence>MNGQPYDVALVLSGGNALGAYQAGAYEALHDQGLEPSWIAGASAGAVNGAVICGNKAADRVGRLRELWNCPGGAEPFDLPAMVETVRRSWATALTLAAGHPGLFVPRHIYGPWWNPLGNDEPASLYDLRPLAHTLQRLVDFDRLNEGSPRLSIAAADIQSGEDVAFDTNSHRIGCDEIRASAALIPMFPPVAIGERLLGDAGISVNLPLDIILSEKRTRPLLCIAVDLLPLSGDRPHTLGDSAKRSQDLMFATQSRRALAAWQALFDAGGEQAASVTVLRLAYADQAKEVAGKAFDFSSQSAEARWRAGHEAMTSMLSALGRGEIAMGDPGLSVYQPDPHAPNKLEPVRFSMRPAAA</sequence>
<protein>
    <submittedName>
        <fullName evidence="6">Patatin</fullName>
    </submittedName>
</protein>
<evidence type="ECO:0000256" key="3">
    <source>
        <dbReference type="ARBA" id="ARBA00023098"/>
    </source>
</evidence>
<keyword evidence="1 4" id="KW-0378">Hydrolase</keyword>
<organism evidence="6 7">
    <name type="scientific">Sphingobium quisquiliarum P25</name>
    <dbReference type="NCBI Taxonomy" id="1329909"/>
    <lineage>
        <taxon>Bacteria</taxon>
        <taxon>Pseudomonadati</taxon>
        <taxon>Pseudomonadota</taxon>
        <taxon>Alphaproteobacteria</taxon>
        <taxon>Sphingomonadales</taxon>
        <taxon>Sphingomonadaceae</taxon>
        <taxon>Sphingobium</taxon>
    </lineage>
</organism>
<dbReference type="InterPro" id="IPR002641">
    <property type="entry name" value="PNPLA_dom"/>
</dbReference>
<dbReference type="Gene3D" id="3.40.1090.10">
    <property type="entry name" value="Cytosolic phospholipase A2 catalytic domain"/>
    <property type="match status" value="2"/>
</dbReference>
<dbReference type="Pfam" id="PF01734">
    <property type="entry name" value="Patatin"/>
    <property type="match status" value="1"/>
</dbReference>
<gene>
    <name evidence="6" type="ORF">L288_02330</name>
</gene>
<dbReference type="InterPro" id="IPR016035">
    <property type="entry name" value="Acyl_Trfase/lysoPLipase"/>
</dbReference>
<dbReference type="PATRIC" id="fig|1329909.3.peg.438"/>
<accession>T0IPV2</accession>
<keyword evidence="2 4" id="KW-0442">Lipid degradation</keyword>
<dbReference type="PROSITE" id="PS51635">
    <property type="entry name" value="PNPLA"/>
    <property type="match status" value="1"/>
</dbReference>
<proteinExistence type="predicted"/>